<reference evidence="1" key="1">
    <citation type="submission" date="2021-02" db="EMBL/GenBank/DDBJ databases">
        <authorList>
            <person name="Han P."/>
        </authorList>
    </citation>
    <scope>NUCLEOTIDE SEQUENCE</scope>
    <source>
        <strain evidence="1">Candidatus Nitrotoga sp. ZN8</strain>
    </source>
</reference>
<dbReference type="Proteomes" id="UP000675882">
    <property type="component" value="Unassembled WGS sequence"/>
</dbReference>
<gene>
    <name evidence="1" type="ORF">NTGZN8_340059</name>
</gene>
<keyword evidence="2" id="KW-1185">Reference proteome</keyword>
<dbReference type="AlphaFoldDB" id="A0A916FAS3"/>
<organism evidence="1 2">
    <name type="scientific">Candidatus Nitrotoga fabula</name>
    <dbReference type="NCBI Taxonomy" id="2182327"/>
    <lineage>
        <taxon>Bacteria</taxon>
        <taxon>Pseudomonadati</taxon>
        <taxon>Pseudomonadota</taxon>
        <taxon>Betaproteobacteria</taxon>
        <taxon>Nitrosomonadales</taxon>
        <taxon>Gallionellaceae</taxon>
        <taxon>Candidatus Nitrotoga</taxon>
    </lineage>
</organism>
<proteinExistence type="predicted"/>
<accession>A0A916FAS3</accession>
<name>A0A916FAS3_9PROT</name>
<evidence type="ECO:0000313" key="2">
    <source>
        <dbReference type="Proteomes" id="UP000675882"/>
    </source>
</evidence>
<protein>
    <submittedName>
        <fullName evidence="1">Uncharacterized protein</fullName>
    </submittedName>
</protein>
<evidence type="ECO:0000313" key="1">
    <source>
        <dbReference type="EMBL" id="CAE6725492.1"/>
    </source>
</evidence>
<sequence>MAGSVRYRTDQLCSQVERFESQSDGAVGFNPENAEQDNFRLQFYYVLFQLNSAQAPLG</sequence>
<comment type="caution">
    <text evidence="1">The sequence shown here is derived from an EMBL/GenBank/DDBJ whole genome shotgun (WGS) entry which is preliminary data.</text>
</comment>
<dbReference type="EMBL" id="CAJNBL010000028">
    <property type="protein sequence ID" value="CAE6725492.1"/>
    <property type="molecule type" value="Genomic_DNA"/>
</dbReference>